<name>A0A542ZWB9_RARFA</name>
<dbReference type="Pfam" id="PF11248">
    <property type="entry name" value="DUF3046"/>
    <property type="match status" value="1"/>
</dbReference>
<organism evidence="1 2">
    <name type="scientific">Rarobacter faecitabidus</name>
    <dbReference type="NCBI Taxonomy" id="13243"/>
    <lineage>
        <taxon>Bacteria</taxon>
        <taxon>Bacillati</taxon>
        <taxon>Actinomycetota</taxon>
        <taxon>Actinomycetes</taxon>
        <taxon>Micrococcales</taxon>
        <taxon>Rarobacteraceae</taxon>
        <taxon>Rarobacter</taxon>
    </lineage>
</organism>
<dbReference type="EMBL" id="VFOS01000001">
    <property type="protein sequence ID" value="TQL64647.1"/>
    <property type="molecule type" value="Genomic_DNA"/>
</dbReference>
<sequence length="72" mass="8032">MDLREFWQCVDTVFGVGHGRTIASEHVVLDLGGSTPQDALGRGIDPGAVWRAMCADFDVPYEYHWGLPEARR</sequence>
<proteinExistence type="predicted"/>
<gene>
    <name evidence="1" type="ORF">FB461_1156</name>
</gene>
<dbReference type="AlphaFoldDB" id="A0A542ZWB9"/>
<dbReference type="Proteomes" id="UP000315389">
    <property type="component" value="Unassembled WGS sequence"/>
</dbReference>
<dbReference type="InterPro" id="IPR021408">
    <property type="entry name" value="DUF3046"/>
</dbReference>
<evidence type="ECO:0000313" key="1">
    <source>
        <dbReference type="EMBL" id="TQL64647.1"/>
    </source>
</evidence>
<evidence type="ECO:0000313" key="2">
    <source>
        <dbReference type="Proteomes" id="UP000315389"/>
    </source>
</evidence>
<protein>
    <submittedName>
        <fullName evidence="1">DUF3046 family protein</fullName>
    </submittedName>
</protein>
<comment type="caution">
    <text evidence="1">The sequence shown here is derived from an EMBL/GenBank/DDBJ whole genome shotgun (WGS) entry which is preliminary data.</text>
</comment>
<dbReference type="RefSeq" id="WP_142119734.1">
    <property type="nucleotide sequence ID" value="NZ_BAAASV010000001.1"/>
</dbReference>
<accession>A0A542ZWB9</accession>
<dbReference type="OrthoDB" id="3215033at2"/>
<keyword evidence="2" id="KW-1185">Reference proteome</keyword>
<reference evidence="1 2" key="1">
    <citation type="submission" date="2019-06" db="EMBL/GenBank/DDBJ databases">
        <title>Sequencing the genomes of 1000 actinobacteria strains.</title>
        <authorList>
            <person name="Klenk H.-P."/>
        </authorList>
    </citation>
    <scope>NUCLEOTIDE SEQUENCE [LARGE SCALE GENOMIC DNA]</scope>
    <source>
        <strain evidence="1 2">DSM 4813</strain>
    </source>
</reference>